<gene>
    <name evidence="2" type="ORF">BLNAU_10108</name>
</gene>
<proteinExistence type="predicted"/>
<keyword evidence="3" id="KW-1185">Reference proteome</keyword>
<evidence type="ECO:0000313" key="3">
    <source>
        <dbReference type="Proteomes" id="UP001281761"/>
    </source>
</evidence>
<feature type="transmembrane region" description="Helical" evidence="1">
    <location>
        <begin position="6"/>
        <end position="27"/>
    </location>
</feature>
<evidence type="ECO:0000256" key="1">
    <source>
        <dbReference type="SAM" id="Phobius"/>
    </source>
</evidence>
<keyword evidence="1" id="KW-0812">Transmembrane</keyword>
<keyword evidence="1" id="KW-1133">Transmembrane helix</keyword>
<comment type="caution">
    <text evidence="2">The sequence shown here is derived from an EMBL/GenBank/DDBJ whole genome shotgun (WGS) entry which is preliminary data.</text>
</comment>
<protein>
    <submittedName>
        <fullName evidence="2">Uncharacterized protein</fullName>
    </submittedName>
</protein>
<sequence>MSPLWLTLWAVHSASFQLNLSFILATLRFFFQHLHSCLLLLIQCSIPLPLAITIPTPFIFPIATFITVALCRLHSSSPLMRRLSSSPHPPSQISHNFEQIIRHLSILLLQRQFSHPPFARVTIRSMVELFQTLITLTHFSA</sequence>
<accession>A0ABQ9XU09</accession>
<reference evidence="2 3" key="1">
    <citation type="journal article" date="2022" name="bioRxiv">
        <title>Genomics of Preaxostyla Flagellates Illuminates Evolutionary Transitions and the Path Towards Mitochondrial Loss.</title>
        <authorList>
            <person name="Novak L.V.F."/>
            <person name="Treitli S.C."/>
            <person name="Pyrih J."/>
            <person name="Halakuc P."/>
            <person name="Pipaliya S.V."/>
            <person name="Vacek V."/>
            <person name="Brzon O."/>
            <person name="Soukal P."/>
            <person name="Eme L."/>
            <person name="Dacks J.B."/>
            <person name="Karnkowska A."/>
            <person name="Elias M."/>
            <person name="Hampl V."/>
        </authorList>
    </citation>
    <scope>NUCLEOTIDE SEQUENCE [LARGE SCALE GENOMIC DNA]</scope>
    <source>
        <strain evidence="2">NAU3</strain>
        <tissue evidence="2">Gut</tissue>
    </source>
</reference>
<keyword evidence="1" id="KW-0472">Membrane</keyword>
<name>A0ABQ9XU09_9EUKA</name>
<evidence type="ECO:0000313" key="2">
    <source>
        <dbReference type="EMBL" id="KAK2954968.1"/>
    </source>
</evidence>
<dbReference type="Proteomes" id="UP001281761">
    <property type="component" value="Unassembled WGS sequence"/>
</dbReference>
<dbReference type="EMBL" id="JARBJD010000072">
    <property type="protein sequence ID" value="KAK2954968.1"/>
    <property type="molecule type" value="Genomic_DNA"/>
</dbReference>
<feature type="transmembrane region" description="Helical" evidence="1">
    <location>
        <begin position="58"/>
        <end position="75"/>
    </location>
</feature>
<organism evidence="2 3">
    <name type="scientific">Blattamonas nauphoetae</name>
    <dbReference type="NCBI Taxonomy" id="2049346"/>
    <lineage>
        <taxon>Eukaryota</taxon>
        <taxon>Metamonada</taxon>
        <taxon>Preaxostyla</taxon>
        <taxon>Oxymonadida</taxon>
        <taxon>Blattamonas</taxon>
    </lineage>
</organism>